<dbReference type="AlphaFoldDB" id="A0A9N8ZE65"/>
<organism evidence="2 3">
    <name type="scientific">Racocetra fulgida</name>
    <dbReference type="NCBI Taxonomy" id="60492"/>
    <lineage>
        <taxon>Eukaryota</taxon>
        <taxon>Fungi</taxon>
        <taxon>Fungi incertae sedis</taxon>
        <taxon>Mucoromycota</taxon>
        <taxon>Glomeromycotina</taxon>
        <taxon>Glomeromycetes</taxon>
        <taxon>Diversisporales</taxon>
        <taxon>Gigasporaceae</taxon>
        <taxon>Racocetra</taxon>
    </lineage>
</organism>
<feature type="compositionally biased region" description="Basic and acidic residues" evidence="1">
    <location>
        <begin position="70"/>
        <end position="93"/>
    </location>
</feature>
<comment type="caution">
    <text evidence="2">The sequence shown here is derived from an EMBL/GenBank/DDBJ whole genome shotgun (WGS) entry which is preliminary data.</text>
</comment>
<gene>
    <name evidence="2" type="ORF">RFULGI_LOCUS2082</name>
</gene>
<name>A0A9N8ZE65_9GLOM</name>
<reference evidence="2" key="1">
    <citation type="submission" date="2021-06" db="EMBL/GenBank/DDBJ databases">
        <authorList>
            <person name="Kallberg Y."/>
            <person name="Tangrot J."/>
            <person name="Rosling A."/>
        </authorList>
    </citation>
    <scope>NUCLEOTIDE SEQUENCE</scope>
    <source>
        <strain evidence="2">IN212</strain>
    </source>
</reference>
<dbReference type="OrthoDB" id="2396309at2759"/>
<protein>
    <submittedName>
        <fullName evidence="2">1607_t:CDS:1</fullName>
    </submittedName>
</protein>
<evidence type="ECO:0000313" key="3">
    <source>
        <dbReference type="Proteomes" id="UP000789396"/>
    </source>
</evidence>
<sequence length="110" mass="12510">MEKLTDIQKGIAEKRPASMKLKKEKKIKKHSVEEGSETTIEQTSSVLIGYIVSYKSFSSCMAHAQLQQLQKHDTVSRREDTEGMLDEISRDQSQESVFTDPYNAEDGKKN</sequence>
<accession>A0A9N8ZE65</accession>
<evidence type="ECO:0000256" key="1">
    <source>
        <dbReference type="SAM" id="MobiDB-lite"/>
    </source>
</evidence>
<dbReference type="EMBL" id="CAJVPZ010001474">
    <property type="protein sequence ID" value="CAG8493244.1"/>
    <property type="molecule type" value="Genomic_DNA"/>
</dbReference>
<feature type="compositionally biased region" description="Basic residues" evidence="1">
    <location>
        <begin position="20"/>
        <end position="29"/>
    </location>
</feature>
<evidence type="ECO:0000313" key="2">
    <source>
        <dbReference type="EMBL" id="CAG8493244.1"/>
    </source>
</evidence>
<feature type="region of interest" description="Disordered" evidence="1">
    <location>
        <begin position="1"/>
        <end position="37"/>
    </location>
</feature>
<dbReference type="Proteomes" id="UP000789396">
    <property type="component" value="Unassembled WGS sequence"/>
</dbReference>
<feature type="region of interest" description="Disordered" evidence="1">
    <location>
        <begin position="68"/>
        <end position="110"/>
    </location>
</feature>
<feature type="compositionally biased region" description="Basic and acidic residues" evidence="1">
    <location>
        <begin position="1"/>
        <end position="16"/>
    </location>
</feature>
<keyword evidence="3" id="KW-1185">Reference proteome</keyword>
<proteinExistence type="predicted"/>